<dbReference type="Gene3D" id="3.40.50.300">
    <property type="entry name" value="P-loop containing nucleotide triphosphate hydrolases"/>
    <property type="match status" value="1"/>
</dbReference>
<dbReference type="FunFam" id="3.40.50.300:FF:000285">
    <property type="entry name" value="Sporulation initiation inhibitor Soj"/>
    <property type="match status" value="1"/>
</dbReference>
<keyword evidence="3" id="KW-1185">Reference proteome</keyword>
<dbReference type="OrthoDB" id="9815116at2"/>
<dbReference type="SUPFAM" id="SSF52540">
    <property type="entry name" value="P-loop containing nucleoside triphosphate hydrolases"/>
    <property type="match status" value="1"/>
</dbReference>
<comment type="caution">
    <text evidence="2">The sequence shown here is derived from an EMBL/GenBank/DDBJ whole genome shotgun (WGS) entry which is preliminary data.</text>
</comment>
<accession>A0A372MK01</accession>
<dbReference type="EMBL" id="QUWK01000001">
    <property type="protein sequence ID" value="RFU96064.1"/>
    <property type="molecule type" value="Genomic_DNA"/>
</dbReference>
<name>A0A372MK01_9SPIR</name>
<dbReference type="PANTHER" id="PTHR13696:SF52">
    <property type="entry name" value="PARA FAMILY PROTEIN CT_582"/>
    <property type="match status" value="1"/>
</dbReference>
<dbReference type="RefSeq" id="WP_117328883.1">
    <property type="nucleotide sequence ID" value="NZ_QUWK01000001.1"/>
</dbReference>
<evidence type="ECO:0000259" key="1">
    <source>
        <dbReference type="Pfam" id="PF13614"/>
    </source>
</evidence>
<dbReference type="AlphaFoldDB" id="A0A372MK01"/>
<sequence>MNAQTILFLNQKGGVGKTTSAVNLGAALAQQGKKVLLVDLDAQSNLTSATSIDGRRPGMYEVIAGKLSAEEAIQQTPVKNLYAIPSNINMAGLNIELVEEEEREFFIKRALVPLEESWEYILADCPPSLGLVTVNAMAWAKRVIIPMQCEYLAMEGLNLLMRTVGNMKKAINPDLEVLGILFTMYSKRTNLAKEVVEDVSSFFPQLVFKTMIPRNIRLAEAPSHGLPITVYDGSSSGAKAYKVLAKEVTKRVARNQ</sequence>
<evidence type="ECO:0000313" key="3">
    <source>
        <dbReference type="Proteomes" id="UP000264002"/>
    </source>
</evidence>
<dbReference type="InterPro" id="IPR027417">
    <property type="entry name" value="P-loop_NTPase"/>
</dbReference>
<organism evidence="2 3">
    <name type="scientific">Sphaerochaeta halotolerans</name>
    <dbReference type="NCBI Taxonomy" id="2293840"/>
    <lineage>
        <taxon>Bacteria</taxon>
        <taxon>Pseudomonadati</taxon>
        <taxon>Spirochaetota</taxon>
        <taxon>Spirochaetia</taxon>
        <taxon>Spirochaetales</taxon>
        <taxon>Sphaerochaetaceae</taxon>
        <taxon>Sphaerochaeta</taxon>
    </lineage>
</organism>
<reference evidence="3" key="1">
    <citation type="submission" date="2018-08" db="EMBL/GenBank/DDBJ databases">
        <authorList>
            <person name="Grouzdev D.S."/>
            <person name="Krutkina M.S."/>
        </authorList>
    </citation>
    <scope>NUCLEOTIDE SEQUENCE [LARGE SCALE GENOMIC DNA]</scope>
    <source>
        <strain evidence="3">4-11</strain>
    </source>
</reference>
<reference evidence="2 3" key="2">
    <citation type="submission" date="2018-09" db="EMBL/GenBank/DDBJ databases">
        <title>Genome of Sphaerochaeta halotolerans strain 4-11.</title>
        <authorList>
            <person name="Nazina T.N."/>
            <person name="Sokolova D.S."/>
        </authorList>
    </citation>
    <scope>NUCLEOTIDE SEQUENCE [LARGE SCALE GENOMIC DNA]</scope>
    <source>
        <strain evidence="2 3">4-11</strain>
    </source>
</reference>
<dbReference type="CDD" id="cd02042">
    <property type="entry name" value="ParAB_family"/>
    <property type="match status" value="1"/>
</dbReference>
<evidence type="ECO:0000313" key="2">
    <source>
        <dbReference type="EMBL" id="RFU96064.1"/>
    </source>
</evidence>
<dbReference type="InterPro" id="IPR025669">
    <property type="entry name" value="AAA_dom"/>
</dbReference>
<protein>
    <submittedName>
        <fullName evidence="2">ParA family protein</fullName>
    </submittedName>
</protein>
<gene>
    <name evidence="2" type="ORF">DYP60_00350</name>
</gene>
<dbReference type="Pfam" id="PF13614">
    <property type="entry name" value="AAA_31"/>
    <property type="match status" value="1"/>
</dbReference>
<feature type="domain" description="AAA" evidence="1">
    <location>
        <begin position="4"/>
        <end position="177"/>
    </location>
</feature>
<dbReference type="PIRSF" id="PIRSF009320">
    <property type="entry name" value="Nuc_binding_HP_1000"/>
    <property type="match status" value="1"/>
</dbReference>
<dbReference type="PANTHER" id="PTHR13696">
    <property type="entry name" value="P-LOOP CONTAINING NUCLEOSIDE TRIPHOSPHATE HYDROLASE"/>
    <property type="match status" value="1"/>
</dbReference>
<dbReference type="InterPro" id="IPR050678">
    <property type="entry name" value="DNA_Partitioning_ATPase"/>
</dbReference>
<dbReference type="Proteomes" id="UP000264002">
    <property type="component" value="Unassembled WGS sequence"/>
</dbReference>
<proteinExistence type="predicted"/>